<protein>
    <recommendedName>
        <fullName evidence="12">IF rod domain-containing protein</fullName>
    </recommendedName>
</protein>
<dbReference type="SUPFAM" id="SSF64593">
    <property type="entry name" value="Intermediate filament protein, coiled coil region"/>
    <property type="match status" value="2"/>
</dbReference>
<reference evidence="13" key="1">
    <citation type="submission" date="2025-08" db="UniProtKB">
        <authorList>
            <consortium name="Ensembl"/>
        </authorList>
    </citation>
    <scope>IDENTIFICATION</scope>
</reference>
<feature type="domain" description="IF rod" evidence="12">
    <location>
        <begin position="61"/>
        <end position="363"/>
    </location>
</feature>
<dbReference type="InterPro" id="IPR018039">
    <property type="entry name" value="IF_conserved"/>
</dbReference>
<evidence type="ECO:0000256" key="11">
    <source>
        <dbReference type="SAM" id="MobiDB-lite"/>
    </source>
</evidence>
<dbReference type="GO" id="GO:0099184">
    <property type="term" value="F:structural constituent of postsynaptic intermediate filament cytoskeleton"/>
    <property type="evidence" value="ECO:0007669"/>
    <property type="project" value="TreeGrafter"/>
</dbReference>
<evidence type="ECO:0000313" key="13">
    <source>
        <dbReference type="Ensembl" id="ENSDLAP00005068749.1"/>
    </source>
</evidence>
<feature type="compositionally biased region" description="Polar residues" evidence="11">
    <location>
        <begin position="39"/>
        <end position="51"/>
    </location>
</feature>
<dbReference type="Ensembl" id="ENSDLAT00005082848.1">
    <property type="protein sequence ID" value="ENSDLAP00005068749.1"/>
    <property type="gene ID" value="ENSDLAG00005017894.2"/>
</dbReference>
<evidence type="ECO:0000256" key="10">
    <source>
        <dbReference type="SAM" id="Coils"/>
    </source>
</evidence>
<evidence type="ECO:0000256" key="4">
    <source>
        <dbReference type="ARBA" id="ARBA00022553"/>
    </source>
</evidence>
<evidence type="ECO:0000256" key="2">
    <source>
        <dbReference type="ARBA" id="ARBA00004489"/>
    </source>
</evidence>
<evidence type="ECO:0000259" key="12">
    <source>
        <dbReference type="PROSITE" id="PS51842"/>
    </source>
</evidence>
<dbReference type="SMART" id="SM01391">
    <property type="entry name" value="Filament"/>
    <property type="match status" value="1"/>
</dbReference>
<reference evidence="13" key="2">
    <citation type="submission" date="2025-09" db="UniProtKB">
        <authorList>
            <consortium name="Ensembl"/>
        </authorList>
    </citation>
    <scope>IDENTIFICATION</scope>
</reference>
<keyword evidence="14" id="KW-1185">Reference proteome</keyword>
<dbReference type="InterPro" id="IPR039008">
    <property type="entry name" value="IF_rod_dom"/>
</dbReference>
<dbReference type="Proteomes" id="UP000694389">
    <property type="component" value="Unassembled WGS sequence"/>
</dbReference>
<dbReference type="GO" id="GO:0061564">
    <property type="term" value="P:axon development"/>
    <property type="evidence" value="ECO:0007669"/>
    <property type="project" value="TreeGrafter"/>
</dbReference>
<evidence type="ECO:0000256" key="1">
    <source>
        <dbReference type="ARBA" id="ARBA00004245"/>
    </source>
</evidence>
<evidence type="ECO:0000256" key="8">
    <source>
        <dbReference type="ARBA" id="ARBA00023273"/>
    </source>
</evidence>
<dbReference type="Pfam" id="PF00038">
    <property type="entry name" value="Filament"/>
    <property type="match status" value="1"/>
</dbReference>
<keyword evidence="7" id="KW-0206">Cytoskeleton</keyword>
<dbReference type="Gene3D" id="1.20.5.170">
    <property type="match status" value="1"/>
</dbReference>
<dbReference type="GO" id="GO:0005883">
    <property type="term" value="C:neurofilament"/>
    <property type="evidence" value="ECO:0007669"/>
    <property type="project" value="TreeGrafter"/>
</dbReference>
<evidence type="ECO:0000256" key="6">
    <source>
        <dbReference type="ARBA" id="ARBA00023054"/>
    </source>
</evidence>
<dbReference type="PROSITE" id="PS00226">
    <property type="entry name" value="IF_ROD_1"/>
    <property type="match status" value="1"/>
</dbReference>
<keyword evidence="5 9" id="KW-0403">Intermediate filament</keyword>
<dbReference type="AlphaFoldDB" id="A0A8P4KGB2"/>
<keyword evidence="3" id="KW-0963">Cytoplasm</keyword>
<feature type="compositionally biased region" description="Acidic residues" evidence="11">
    <location>
        <begin position="467"/>
        <end position="485"/>
    </location>
</feature>
<feature type="coiled-coil region" evidence="10">
    <location>
        <begin position="284"/>
        <end position="327"/>
    </location>
</feature>
<feature type="region of interest" description="Disordered" evidence="11">
    <location>
        <begin position="391"/>
        <end position="644"/>
    </location>
</feature>
<sequence>MANMSYSVDHHLFGPTSYRKARPASVSSSGFHSQRRRLTYSQPSSVDSLETFNGDMTRRSEKEILQTLNDRFAGYIDKVRNLEMHNRNLEAEAAALRQSQAGRASVGEHYERELGDLKGLLQQLTGEKARAALEHDHLEEDIQHMRARLEDEARNREELEAAARAMKKYVEECRLARLELDKKLRALEEEDAFLKKNHEEEVAELLAQIQGAQVSYDVRDSLKADVTGALREIRAQLDSHASKSSTHAENWFKVRMERLSDAARSNQDAIRGTQEEIGEYRRQLQSRTIELETLRGTKDSLERQLRLVILQETINQLDNELKTTKWEMASQLKDYQELLNVKMALDIEIAAYRKLLEGEENRFVSGGSPYSYLESRFSTHFKVKGEEISDTVIVEEQTDETQVTEVTEEAEEEEEAEKKDEEVEEAEEGKEEGEETKEEEGEGEEGEDKEEEAEAEEEKEEEKGEEEKDEEAEEKGEEEEAGEEEEKSKSPEKAASPPSKSPQPKSPAVKSPESKSPESKSPAVKSPVPKSPAKSPAPKSPVSKSPPSKSPESKSPPPKTPEPKSPEKEKAKPVETPKEEKKEEKPEPVKEEKKEKEQPVKEEKKQDPKEKEDKPDAKKESKVDDTSKPAAPSKPAEDKPAPQA</sequence>
<dbReference type="GeneTree" id="ENSGT00940000154418"/>
<evidence type="ECO:0000256" key="3">
    <source>
        <dbReference type="ARBA" id="ARBA00022490"/>
    </source>
</evidence>
<dbReference type="PANTHER" id="PTHR23214">
    <property type="entry name" value="NEUROFILAMENT TRIPLET H PROTEIN"/>
    <property type="match status" value="1"/>
</dbReference>
<dbReference type="PROSITE" id="PS51842">
    <property type="entry name" value="IF_ROD_2"/>
    <property type="match status" value="1"/>
</dbReference>
<feature type="compositionally biased region" description="Acidic residues" evidence="11">
    <location>
        <begin position="406"/>
        <end position="415"/>
    </location>
</feature>
<dbReference type="PRINTS" id="PR01217">
    <property type="entry name" value="PRICHEXTENSN"/>
</dbReference>
<comment type="similarity">
    <text evidence="9">Belongs to the intermediate filament family.</text>
</comment>
<proteinExistence type="inferred from homology"/>
<feature type="compositionally biased region" description="Basic and acidic residues" evidence="11">
    <location>
        <begin position="561"/>
        <end position="627"/>
    </location>
</feature>
<dbReference type="GO" id="GO:0045110">
    <property type="term" value="P:intermediate filament bundle assembly"/>
    <property type="evidence" value="ECO:0007669"/>
    <property type="project" value="TreeGrafter"/>
</dbReference>
<feature type="region of interest" description="Disordered" evidence="11">
    <location>
        <begin position="18"/>
        <end position="51"/>
    </location>
</feature>
<feature type="compositionally biased region" description="Basic and acidic residues" evidence="11">
    <location>
        <begin position="635"/>
        <end position="644"/>
    </location>
</feature>
<feature type="compositionally biased region" description="Low complexity" evidence="11">
    <location>
        <begin position="519"/>
        <end position="547"/>
    </location>
</feature>
<name>A0A8P4KGB2_DICLA</name>
<organism evidence="13 14">
    <name type="scientific">Dicentrarchus labrax</name>
    <name type="common">European seabass</name>
    <name type="synonym">Morone labrax</name>
    <dbReference type="NCBI Taxonomy" id="13489"/>
    <lineage>
        <taxon>Eukaryota</taxon>
        <taxon>Metazoa</taxon>
        <taxon>Chordata</taxon>
        <taxon>Craniata</taxon>
        <taxon>Vertebrata</taxon>
        <taxon>Euteleostomi</taxon>
        <taxon>Actinopterygii</taxon>
        <taxon>Neopterygii</taxon>
        <taxon>Teleostei</taxon>
        <taxon>Neoteleostei</taxon>
        <taxon>Acanthomorphata</taxon>
        <taxon>Eupercaria</taxon>
        <taxon>Moronidae</taxon>
        <taxon>Dicentrarchus</taxon>
    </lineage>
</organism>
<accession>A0A8P4KGB2</accession>
<feature type="coiled-coil region" evidence="10">
    <location>
        <begin position="72"/>
        <end position="215"/>
    </location>
</feature>
<evidence type="ECO:0000256" key="9">
    <source>
        <dbReference type="RuleBase" id="RU000685"/>
    </source>
</evidence>
<evidence type="ECO:0000256" key="5">
    <source>
        <dbReference type="ARBA" id="ARBA00022754"/>
    </source>
</evidence>
<comment type="subcellular location">
    <subcellularLocation>
        <location evidence="2">Cell projection</location>
        <location evidence="2">Axon</location>
    </subcellularLocation>
    <subcellularLocation>
        <location evidence="1">Cytoplasm</location>
        <location evidence="1">Cytoskeleton</location>
    </subcellularLocation>
</comment>
<evidence type="ECO:0000313" key="14">
    <source>
        <dbReference type="Proteomes" id="UP000694389"/>
    </source>
</evidence>
<evidence type="ECO:0000256" key="7">
    <source>
        <dbReference type="ARBA" id="ARBA00023212"/>
    </source>
</evidence>
<dbReference type="Gene3D" id="1.20.5.500">
    <property type="entry name" value="Single helix bin"/>
    <property type="match status" value="1"/>
</dbReference>
<keyword evidence="8" id="KW-0966">Cell projection</keyword>
<dbReference type="PANTHER" id="PTHR23214:SF1">
    <property type="entry name" value="NEUROFILAMENT HEAVY POLYPEPTIDE"/>
    <property type="match status" value="1"/>
</dbReference>
<keyword evidence="6 10" id="KW-0175">Coiled coil</keyword>
<feature type="compositionally biased region" description="Acidic residues" evidence="11">
    <location>
        <begin position="422"/>
        <end position="460"/>
    </location>
</feature>
<keyword evidence="4" id="KW-0597">Phosphoprotein</keyword>
<dbReference type="Gene3D" id="1.20.5.1160">
    <property type="entry name" value="Vasodilator-stimulated phosphoprotein"/>
    <property type="match status" value="1"/>
</dbReference>
<dbReference type="GO" id="GO:0030424">
    <property type="term" value="C:axon"/>
    <property type="evidence" value="ECO:0007669"/>
    <property type="project" value="UniProtKB-SubCell"/>
</dbReference>